<dbReference type="Gene3D" id="3.40.630.40">
    <property type="entry name" value="Zn-dependent exopeptidases"/>
    <property type="match status" value="1"/>
</dbReference>
<dbReference type="GO" id="GO:0016787">
    <property type="term" value="F:hydrolase activity"/>
    <property type="evidence" value="ECO:0007669"/>
    <property type="project" value="UniProtKB-KW"/>
</dbReference>
<dbReference type="Pfam" id="PF05013">
    <property type="entry name" value="FGase"/>
    <property type="match status" value="1"/>
</dbReference>
<protein>
    <submittedName>
        <fullName evidence="1">N-formylglutamate amidohydrolase</fullName>
    </submittedName>
</protein>
<dbReference type="KEGG" id="mon:G8E03_08900"/>
<keyword evidence="2" id="KW-1185">Reference proteome</keyword>
<evidence type="ECO:0000313" key="2">
    <source>
        <dbReference type="Proteomes" id="UP000500791"/>
    </source>
</evidence>
<keyword evidence="1" id="KW-0378">Hydrolase</keyword>
<reference evidence="1 2" key="1">
    <citation type="submission" date="2020-03" db="EMBL/GenBank/DDBJ databases">
        <title>Complete genome sequence of Monaibacterium sp. ALG8 with diverse plasmids.</title>
        <authorList>
            <person name="Sun C."/>
        </authorList>
    </citation>
    <scope>NUCLEOTIDE SEQUENCE [LARGE SCALE GENOMIC DNA]</scope>
    <source>
        <strain evidence="1 2">ALG8</strain>
    </source>
</reference>
<organism evidence="1 2">
    <name type="scientific">Pontivivens nitratireducens</name>
    <dbReference type="NCBI Taxonomy" id="2758038"/>
    <lineage>
        <taxon>Bacteria</taxon>
        <taxon>Pseudomonadati</taxon>
        <taxon>Pseudomonadota</taxon>
        <taxon>Alphaproteobacteria</taxon>
        <taxon>Rhodobacterales</taxon>
        <taxon>Paracoccaceae</taxon>
        <taxon>Pontivivens</taxon>
    </lineage>
</organism>
<dbReference type="Proteomes" id="UP000500791">
    <property type="component" value="Chromosome"/>
</dbReference>
<accession>A0A6G7VLR4</accession>
<dbReference type="RefSeq" id="WP_166190799.1">
    <property type="nucleotide sequence ID" value="NZ_CP049811.1"/>
</dbReference>
<dbReference type="InterPro" id="IPR007709">
    <property type="entry name" value="N-FG_amidohydro"/>
</dbReference>
<dbReference type="SUPFAM" id="SSF53187">
    <property type="entry name" value="Zn-dependent exopeptidases"/>
    <property type="match status" value="1"/>
</dbReference>
<gene>
    <name evidence="1" type="ORF">G8E03_08900</name>
</gene>
<evidence type="ECO:0000313" key="1">
    <source>
        <dbReference type="EMBL" id="QIK40872.1"/>
    </source>
</evidence>
<dbReference type="EMBL" id="CP049811">
    <property type="protein sequence ID" value="QIK40872.1"/>
    <property type="molecule type" value="Genomic_DNA"/>
</dbReference>
<dbReference type="AlphaFoldDB" id="A0A6G7VLR4"/>
<dbReference type="InterPro" id="IPR011227">
    <property type="entry name" value="UCP029730"/>
</dbReference>
<name>A0A6G7VLR4_9RHOB</name>
<dbReference type="PIRSF" id="PIRSF029730">
    <property type="entry name" value="UCP029730"/>
    <property type="match status" value="1"/>
</dbReference>
<sequence>MSDQVVQIVNPDGESPVLLVCEHASHAIPDDLNGLGLTPQEAISHVAWDPGAMATANLLSQALDARLIASRISRLVYDANRPPEAPDAIPVRSERTHIAGNADLSAAARSERVTRYYTPFRDALAAQVAARPAPVIVTIHSFTPVYNGKERHVEIGVLHDADTRLADAMLAEAARFTDLQVERNAPYGPEDGVTHTLLEHAIRWGHPNVMLEIRNDLIADAQGQARIAGILKPWLTAALSALKVAA</sequence>
<proteinExistence type="predicted"/>